<organism evidence="1 2">
    <name type="scientific">Pistacia atlantica</name>
    <dbReference type="NCBI Taxonomy" id="434234"/>
    <lineage>
        <taxon>Eukaryota</taxon>
        <taxon>Viridiplantae</taxon>
        <taxon>Streptophyta</taxon>
        <taxon>Embryophyta</taxon>
        <taxon>Tracheophyta</taxon>
        <taxon>Spermatophyta</taxon>
        <taxon>Magnoliopsida</taxon>
        <taxon>eudicotyledons</taxon>
        <taxon>Gunneridae</taxon>
        <taxon>Pentapetalae</taxon>
        <taxon>rosids</taxon>
        <taxon>malvids</taxon>
        <taxon>Sapindales</taxon>
        <taxon>Anacardiaceae</taxon>
        <taxon>Pistacia</taxon>
    </lineage>
</organism>
<dbReference type="Proteomes" id="UP001164250">
    <property type="component" value="Chromosome 11"/>
</dbReference>
<dbReference type="EMBL" id="CM047907">
    <property type="protein sequence ID" value="KAJ0084863.1"/>
    <property type="molecule type" value="Genomic_DNA"/>
</dbReference>
<protein>
    <submittedName>
        <fullName evidence="1">Uncharacterized protein</fullName>
    </submittedName>
</protein>
<evidence type="ECO:0000313" key="2">
    <source>
        <dbReference type="Proteomes" id="UP001164250"/>
    </source>
</evidence>
<proteinExistence type="predicted"/>
<name>A0ACC1AEU0_9ROSI</name>
<gene>
    <name evidence="1" type="ORF">Patl1_29712</name>
</gene>
<keyword evidence="2" id="KW-1185">Reference proteome</keyword>
<reference evidence="2" key="1">
    <citation type="journal article" date="2023" name="G3 (Bethesda)">
        <title>Genome assembly and association tests identify interacting loci associated with vigor, precocity, and sex in interspecific pistachio rootstocks.</title>
        <authorList>
            <person name="Palmer W."/>
            <person name="Jacygrad E."/>
            <person name="Sagayaradj S."/>
            <person name="Cavanaugh K."/>
            <person name="Han R."/>
            <person name="Bertier L."/>
            <person name="Beede B."/>
            <person name="Kafkas S."/>
            <person name="Golino D."/>
            <person name="Preece J."/>
            <person name="Michelmore R."/>
        </authorList>
    </citation>
    <scope>NUCLEOTIDE SEQUENCE [LARGE SCALE GENOMIC DNA]</scope>
</reference>
<comment type="caution">
    <text evidence="1">The sequence shown here is derived from an EMBL/GenBank/DDBJ whole genome shotgun (WGS) entry which is preliminary data.</text>
</comment>
<evidence type="ECO:0000313" key="1">
    <source>
        <dbReference type="EMBL" id="KAJ0084863.1"/>
    </source>
</evidence>
<accession>A0ACC1AEU0</accession>
<sequence>MEMEIKHDETVSKMEDYEVIEQIGRGAFGATFLVQYKSEKKKLNEIYLCLQMDLIAKLKNPYIVEYKDSWVEKESSVCIVTNYCEGGDMAAMIKNSKGKVPSEEKLCKWLTQLLLAVDYLHSNRVIHRDIKCSNIFLTKENDIRLGDFGLAKLLGKDELTSSVVGTPNYMCPELLADIPYGYKSDIWSLGYKH</sequence>